<name>A0A175YQ76_DAUCS</name>
<dbReference type="Gene3D" id="2.60.40.150">
    <property type="entry name" value="C2 domain"/>
    <property type="match status" value="1"/>
</dbReference>
<dbReference type="OrthoDB" id="270970at2759"/>
<sequence>MEYRTLDLKIISAKGLKNVNFISKVEVYAVVSIAGGDPRVKQRTPTDREGGVNPAWNFPMKFTIDEAAAQQNRLTLVISLRAERALGDRDVGEVRVPIKEIIGDGNNKSVQFVRYQVRKPSGKAKGELNFSYQFGEKVAASHVPPQANHVTSKTDEPVTAYPAVAPMAAGTSSAYPPPVTSAYPPVASSGYPPAAYPPQQPGHGYPPQQPGYGYPPPQPGYGYPPQQPGYGYPPQQGYGYGAPVQQPPKKNKFGGGGMGLGLLGGALGGLLIGDMISDVGSYDAGYDAGFDDAGGFDF</sequence>
<dbReference type="SUPFAM" id="SSF49562">
    <property type="entry name" value="C2 domain (Calcium/lipid-binding domain, CaLB)"/>
    <property type="match status" value="1"/>
</dbReference>
<evidence type="ECO:0000259" key="2">
    <source>
        <dbReference type="PROSITE" id="PS50004"/>
    </source>
</evidence>
<evidence type="ECO:0000256" key="1">
    <source>
        <dbReference type="SAM" id="MobiDB-lite"/>
    </source>
</evidence>
<dbReference type="CDD" id="cd04051">
    <property type="entry name" value="C2_SRC2_like"/>
    <property type="match status" value="1"/>
</dbReference>
<dbReference type="EMBL" id="LNRQ01000008">
    <property type="protein sequence ID" value="KZM85497.1"/>
    <property type="molecule type" value="Genomic_DNA"/>
</dbReference>
<dbReference type="SMART" id="SM00239">
    <property type="entry name" value="C2"/>
    <property type="match status" value="1"/>
</dbReference>
<accession>A0A175YQ76</accession>
<dbReference type="InterPro" id="IPR000008">
    <property type="entry name" value="C2_dom"/>
</dbReference>
<feature type="compositionally biased region" description="Pro residues" evidence="1">
    <location>
        <begin position="207"/>
        <end position="219"/>
    </location>
</feature>
<dbReference type="GO" id="GO:0006952">
    <property type="term" value="P:defense response"/>
    <property type="evidence" value="ECO:0007669"/>
    <property type="project" value="InterPro"/>
</dbReference>
<evidence type="ECO:0000313" key="5">
    <source>
        <dbReference type="Proteomes" id="UP000077755"/>
    </source>
</evidence>
<dbReference type="InterPro" id="IPR044750">
    <property type="entry name" value="C2_SRC2/BAP"/>
</dbReference>
<dbReference type="EMBL" id="CP093350">
    <property type="protein sequence ID" value="WOH12985.1"/>
    <property type="molecule type" value="Genomic_DNA"/>
</dbReference>
<evidence type="ECO:0000313" key="3">
    <source>
        <dbReference type="EMBL" id="KZM85497.1"/>
    </source>
</evidence>
<reference evidence="4" key="2">
    <citation type="submission" date="2022-03" db="EMBL/GenBank/DDBJ databases">
        <title>Draft title - Genomic analysis of global carrot germplasm unveils the trajectory of domestication and the origin of high carotenoid orange carrot.</title>
        <authorList>
            <person name="Iorizzo M."/>
            <person name="Ellison S."/>
            <person name="Senalik D."/>
            <person name="Macko-Podgorni A."/>
            <person name="Grzebelus D."/>
            <person name="Bostan H."/>
            <person name="Rolling W."/>
            <person name="Curaba J."/>
            <person name="Simon P."/>
        </authorList>
    </citation>
    <scope>NUCLEOTIDE SEQUENCE</scope>
    <source>
        <tissue evidence="4">Leaf</tissue>
    </source>
</reference>
<dbReference type="PANTHER" id="PTHR32246:SF173">
    <property type="entry name" value="C2 DOMAIN-CONTAINING PROTEIN"/>
    <property type="match status" value="1"/>
</dbReference>
<organism evidence="3">
    <name type="scientific">Daucus carota subsp. sativus</name>
    <name type="common">Carrot</name>
    <dbReference type="NCBI Taxonomy" id="79200"/>
    <lineage>
        <taxon>Eukaryota</taxon>
        <taxon>Viridiplantae</taxon>
        <taxon>Streptophyta</taxon>
        <taxon>Embryophyta</taxon>
        <taxon>Tracheophyta</taxon>
        <taxon>Spermatophyta</taxon>
        <taxon>Magnoliopsida</taxon>
        <taxon>eudicotyledons</taxon>
        <taxon>Gunneridae</taxon>
        <taxon>Pentapetalae</taxon>
        <taxon>asterids</taxon>
        <taxon>campanulids</taxon>
        <taxon>Apiales</taxon>
        <taxon>Apiaceae</taxon>
        <taxon>Apioideae</taxon>
        <taxon>Scandiceae</taxon>
        <taxon>Daucinae</taxon>
        <taxon>Daucus</taxon>
        <taxon>Daucus sect. Daucus</taxon>
    </lineage>
</organism>
<feature type="compositionally biased region" description="Low complexity" evidence="1">
    <location>
        <begin position="220"/>
        <end position="236"/>
    </location>
</feature>
<gene>
    <name evidence="3" type="ORF">DCAR_027081</name>
    <name evidence="4" type="ORF">DCAR_0832494</name>
</gene>
<dbReference type="OMA" id="TAYPPGH"/>
<proteinExistence type="predicted"/>
<reference evidence="3" key="1">
    <citation type="journal article" date="2016" name="Nat. Genet.">
        <title>A high-quality carrot genome assembly provides new insights into carotenoid accumulation and asterid genome evolution.</title>
        <authorList>
            <person name="Iorizzo M."/>
            <person name="Ellison S."/>
            <person name="Senalik D."/>
            <person name="Zeng P."/>
            <person name="Satapoomin P."/>
            <person name="Huang J."/>
            <person name="Bowman M."/>
            <person name="Iovene M."/>
            <person name="Sanseverino W."/>
            <person name="Cavagnaro P."/>
            <person name="Yildiz M."/>
            <person name="Macko-Podgorni A."/>
            <person name="Moranska E."/>
            <person name="Grzebelus E."/>
            <person name="Grzebelus D."/>
            <person name="Ashrafi H."/>
            <person name="Zheng Z."/>
            <person name="Cheng S."/>
            <person name="Spooner D."/>
            <person name="Van Deynze A."/>
            <person name="Simon P."/>
        </authorList>
    </citation>
    <scope>NUCLEOTIDE SEQUENCE [LARGE SCALE GENOMIC DNA]</scope>
    <source>
        <tissue evidence="3">Leaf</tissue>
    </source>
</reference>
<feature type="region of interest" description="Disordered" evidence="1">
    <location>
        <begin position="191"/>
        <end position="236"/>
    </location>
</feature>
<dbReference type="AlphaFoldDB" id="A0A175YQ76"/>
<dbReference type="PANTHER" id="PTHR32246">
    <property type="entry name" value="INGRESSION PROTEIN FIC1"/>
    <property type="match status" value="1"/>
</dbReference>
<dbReference type="Gramene" id="KZM85497">
    <property type="protein sequence ID" value="KZM85497"/>
    <property type="gene ID" value="DCAR_027081"/>
</dbReference>
<dbReference type="PROSITE" id="PS50004">
    <property type="entry name" value="C2"/>
    <property type="match status" value="1"/>
</dbReference>
<dbReference type="Pfam" id="PF00168">
    <property type="entry name" value="C2"/>
    <property type="match status" value="1"/>
</dbReference>
<protein>
    <recommendedName>
        <fullName evidence="2">C2 domain-containing protein</fullName>
    </recommendedName>
</protein>
<evidence type="ECO:0000313" key="4">
    <source>
        <dbReference type="EMBL" id="WOH12985.1"/>
    </source>
</evidence>
<keyword evidence="5" id="KW-1185">Reference proteome</keyword>
<feature type="domain" description="C2" evidence="2">
    <location>
        <begin position="1"/>
        <end position="112"/>
    </location>
</feature>
<dbReference type="Proteomes" id="UP000077755">
    <property type="component" value="Chromosome 8"/>
</dbReference>
<dbReference type="InterPro" id="IPR035892">
    <property type="entry name" value="C2_domain_sf"/>
</dbReference>
<dbReference type="KEGG" id="dcr:108199889"/>